<keyword evidence="15 21" id="KW-0376">Hydrogen peroxide</keyword>
<evidence type="ECO:0000256" key="18">
    <source>
        <dbReference type="PIRSR" id="PIRSR600823-3"/>
    </source>
</evidence>
<dbReference type="GO" id="GO:0042744">
    <property type="term" value="P:hydrogen peroxide catabolic process"/>
    <property type="evidence" value="ECO:0007669"/>
    <property type="project" value="UniProtKB-KW"/>
</dbReference>
<dbReference type="PANTHER" id="PTHR31517:SF80">
    <property type="entry name" value="PEROXIDASE"/>
    <property type="match status" value="1"/>
</dbReference>
<name>A0AAD8PC55_TARER</name>
<keyword evidence="5 21" id="KW-0964">Secreted</keyword>
<keyword evidence="14" id="KW-0325">Glycoprotein</keyword>
<keyword evidence="13 20" id="KW-1015">Disulfide bond</keyword>
<protein>
    <recommendedName>
        <fullName evidence="4 21">Peroxidase</fullName>
        <ecNumber evidence="4 21">1.11.1.7</ecNumber>
    </recommendedName>
</protein>
<evidence type="ECO:0000256" key="22">
    <source>
        <dbReference type="SAM" id="MobiDB-lite"/>
    </source>
</evidence>
<evidence type="ECO:0000256" key="8">
    <source>
        <dbReference type="ARBA" id="ARBA00022723"/>
    </source>
</evidence>
<dbReference type="InterPro" id="IPR002016">
    <property type="entry name" value="Haem_peroxidase"/>
</dbReference>
<dbReference type="PROSITE" id="PS50873">
    <property type="entry name" value="PEROXIDASE_4"/>
    <property type="match status" value="1"/>
</dbReference>
<comment type="cofactor">
    <cofactor evidence="18 21">
        <name>heme b</name>
        <dbReference type="ChEBI" id="CHEBI:60344"/>
    </cofactor>
    <text evidence="18 21">Binds 1 heme b (iron(II)-protoporphyrin IX) group per subunit.</text>
</comment>
<dbReference type="PRINTS" id="PR00458">
    <property type="entry name" value="PEROXIDASE"/>
</dbReference>
<keyword evidence="25" id="KW-1185">Reference proteome</keyword>
<keyword evidence="8 18" id="KW-0479">Metal-binding</keyword>
<dbReference type="PRINTS" id="PR00461">
    <property type="entry name" value="PLPEROXIDASE"/>
</dbReference>
<comment type="subcellular location">
    <subcellularLocation>
        <location evidence="3 21">Secreted</location>
    </subcellularLocation>
</comment>
<feature type="binding site" evidence="18">
    <location>
        <position position="95"/>
    </location>
    <ligand>
        <name>Ca(2+)</name>
        <dbReference type="ChEBI" id="CHEBI:29108"/>
        <label>1</label>
    </ligand>
</feature>
<evidence type="ECO:0000256" key="17">
    <source>
        <dbReference type="PIRSR" id="PIRSR600823-2"/>
    </source>
</evidence>
<keyword evidence="12 18" id="KW-0408">Iron</keyword>
<comment type="catalytic activity">
    <reaction evidence="1 21">
        <text>2 a phenolic donor + H2O2 = 2 a phenolic radical donor + 2 H2O</text>
        <dbReference type="Rhea" id="RHEA:56136"/>
        <dbReference type="ChEBI" id="CHEBI:15377"/>
        <dbReference type="ChEBI" id="CHEBI:16240"/>
        <dbReference type="ChEBI" id="CHEBI:139520"/>
        <dbReference type="ChEBI" id="CHEBI:139521"/>
        <dbReference type="EC" id="1.11.1.7"/>
    </reaction>
</comment>
<evidence type="ECO:0000256" key="1">
    <source>
        <dbReference type="ARBA" id="ARBA00000189"/>
    </source>
</evidence>
<evidence type="ECO:0000256" key="2">
    <source>
        <dbReference type="ARBA" id="ARBA00002322"/>
    </source>
</evidence>
<evidence type="ECO:0000256" key="12">
    <source>
        <dbReference type="ARBA" id="ARBA00023004"/>
    </source>
</evidence>
<feature type="domain" description="Plant heme peroxidase family profile" evidence="23">
    <location>
        <begin position="32"/>
        <end position="357"/>
    </location>
</feature>
<sequence>MKHDGKTKTTLLLFPLIGYCLLMSLIASSDSSLEYDYYRESCPQALHVIRSTLRRIYDRNSTVAPAILRLVFHDCFVQGCDASVLLDRTVFMGSEKDTLPNQSLRGFDHIDFIKSELENVCPGVVSCADLLVVAARESVVLAGGPYYPVHTGRKDSDHSYPEISYELPSPLDDLPTTISRFASRGFTEKETVTLLGAHSTGMIHCKFFERRLYKFGGTDKPDPSMDPEFAELLRSVCNNNQTQSHSTSPSASPSASPSSSTSSSSNTGEERSMKMDYEGKGSGFGILYYRGLLQGKGILFVDQQLLAGEETATWVRQYASDVSMFHKDFAQVMMKLSSAKVLTGVSGEVRSNCREASSSLW</sequence>
<evidence type="ECO:0000256" key="19">
    <source>
        <dbReference type="PIRSR" id="PIRSR600823-4"/>
    </source>
</evidence>
<dbReference type="FunFam" id="1.10.520.10:FF:000006">
    <property type="entry name" value="Peroxidase"/>
    <property type="match status" value="1"/>
</dbReference>
<evidence type="ECO:0000259" key="23">
    <source>
        <dbReference type="PROSITE" id="PS50873"/>
    </source>
</evidence>
<evidence type="ECO:0000256" key="10">
    <source>
        <dbReference type="ARBA" id="ARBA00022837"/>
    </source>
</evidence>
<evidence type="ECO:0000313" key="25">
    <source>
        <dbReference type="Proteomes" id="UP001229421"/>
    </source>
</evidence>
<dbReference type="InterPro" id="IPR033905">
    <property type="entry name" value="Secretory_peroxidase"/>
</dbReference>
<evidence type="ECO:0000256" key="4">
    <source>
        <dbReference type="ARBA" id="ARBA00012313"/>
    </source>
</evidence>
<evidence type="ECO:0000256" key="6">
    <source>
        <dbReference type="ARBA" id="ARBA00022559"/>
    </source>
</evidence>
<dbReference type="Gene3D" id="1.10.520.10">
    <property type="match status" value="1"/>
</dbReference>
<feature type="site" description="Transition state stabilizer" evidence="19">
    <location>
        <position position="69"/>
    </location>
</feature>
<evidence type="ECO:0000256" key="15">
    <source>
        <dbReference type="ARBA" id="ARBA00023324"/>
    </source>
</evidence>
<proteinExistence type="inferred from homology"/>
<evidence type="ECO:0000256" key="13">
    <source>
        <dbReference type="ARBA" id="ARBA00023157"/>
    </source>
</evidence>
<feature type="disulfide bond" evidence="20">
    <location>
        <begin position="42"/>
        <end position="121"/>
    </location>
</feature>
<dbReference type="Pfam" id="PF00141">
    <property type="entry name" value="peroxidase"/>
    <property type="match status" value="1"/>
</dbReference>
<feature type="binding site" evidence="18">
    <location>
        <position position="276"/>
    </location>
    <ligand>
        <name>Ca(2+)</name>
        <dbReference type="ChEBI" id="CHEBI:29108"/>
        <label>2</label>
    </ligand>
</feature>
<feature type="binding site" evidence="17">
    <location>
        <position position="168"/>
    </location>
    <ligand>
        <name>substrate</name>
    </ligand>
</feature>
<keyword evidence="6 21" id="KW-0575">Peroxidase</keyword>
<evidence type="ECO:0000256" key="21">
    <source>
        <dbReference type="RuleBase" id="RU362060"/>
    </source>
</evidence>
<feature type="disulfide bond" evidence="20">
    <location>
        <begin position="205"/>
        <end position="237"/>
    </location>
</feature>
<comment type="similarity">
    <text evidence="21">Belongs to the peroxidase family. Classical plant (class III) peroxidase subfamily.</text>
</comment>
<dbReference type="Gene3D" id="1.10.420.10">
    <property type="entry name" value="Peroxidase, domain 2"/>
    <property type="match status" value="1"/>
</dbReference>
<comment type="cofactor">
    <cofactor evidence="18 21">
        <name>Ca(2+)</name>
        <dbReference type="ChEBI" id="CHEBI:29108"/>
    </cofactor>
    <text evidence="18 21">Binds 2 calcium ions per subunit.</text>
</comment>
<comment type="function">
    <text evidence="2">Removal of H(2)O(2), oxidation of toxic reductants, biosynthesis and degradation of lignin, suberization, auxin catabolism, response to environmental stresses such as wounding, pathogen attack and oxidative stress. These functions might be dependent on each isozyme/isoform in each plant tissue.</text>
</comment>
<evidence type="ECO:0000256" key="5">
    <source>
        <dbReference type="ARBA" id="ARBA00022525"/>
    </source>
</evidence>
<evidence type="ECO:0000313" key="24">
    <source>
        <dbReference type="EMBL" id="KAK1440476.1"/>
    </source>
</evidence>
<dbReference type="Proteomes" id="UP001229421">
    <property type="component" value="Unassembled WGS sequence"/>
</dbReference>
<evidence type="ECO:0000256" key="3">
    <source>
        <dbReference type="ARBA" id="ARBA00004613"/>
    </source>
</evidence>
<dbReference type="GO" id="GO:0020037">
    <property type="term" value="F:heme binding"/>
    <property type="evidence" value="ECO:0007669"/>
    <property type="project" value="UniProtKB-UniRule"/>
</dbReference>
<feature type="binding site" evidence="18">
    <location>
        <position position="74"/>
    </location>
    <ligand>
        <name>Ca(2+)</name>
        <dbReference type="ChEBI" id="CHEBI:29108"/>
        <label>1</label>
    </ligand>
</feature>
<dbReference type="GO" id="GO:0140825">
    <property type="term" value="F:lactoperoxidase activity"/>
    <property type="evidence" value="ECO:0007669"/>
    <property type="project" value="UniProtKB-EC"/>
</dbReference>
<reference evidence="24" key="1">
    <citation type="journal article" date="2023" name="bioRxiv">
        <title>Improved chromosome-level genome assembly for marigold (Tagetes erecta).</title>
        <authorList>
            <person name="Jiang F."/>
            <person name="Yuan L."/>
            <person name="Wang S."/>
            <person name="Wang H."/>
            <person name="Xu D."/>
            <person name="Wang A."/>
            <person name="Fan W."/>
        </authorList>
    </citation>
    <scope>NUCLEOTIDE SEQUENCE</scope>
    <source>
        <strain evidence="24">WSJ</strain>
        <tissue evidence="24">Leaf</tissue>
    </source>
</reference>
<feature type="binding site" description="axial binding residue" evidence="18">
    <location>
        <position position="198"/>
    </location>
    <ligand>
        <name>heme b</name>
        <dbReference type="ChEBI" id="CHEBI:60344"/>
    </ligand>
    <ligandPart>
        <name>Fe</name>
        <dbReference type="ChEBI" id="CHEBI:18248"/>
    </ligandPart>
</feature>
<dbReference type="SUPFAM" id="SSF48113">
    <property type="entry name" value="Heme-dependent peroxidases"/>
    <property type="match status" value="1"/>
</dbReference>
<dbReference type="EMBL" id="JAUHHV010000001">
    <property type="protein sequence ID" value="KAK1440476.1"/>
    <property type="molecule type" value="Genomic_DNA"/>
</dbReference>
<feature type="active site" description="Proton acceptor" evidence="16">
    <location>
        <position position="73"/>
    </location>
</feature>
<dbReference type="InterPro" id="IPR010255">
    <property type="entry name" value="Haem_peroxidase_sf"/>
</dbReference>
<gene>
    <name evidence="24" type="ORF">QVD17_06303</name>
</gene>
<evidence type="ECO:0000256" key="9">
    <source>
        <dbReference type="ARBA" id="ARBA00022729"/>
    </source>
</evidence>
<accession>A0AAD8PC55</accession>
<dbReference type="EC" id="1.11.1.7" evidence="4 21"/>
<feature type="disulfide bond" evidence="20">
    <location>
        <begin position="127"/>
        <end position="353"/>
    </location>
</feature>
<dbReference type="PANTHER" id="PTHR31517">
    <property type="match status" value="1"/>
</dbReference>
<evidence type="ECO:0000256" key="14">
    <source>
        <dbReference type="ARBA" id="ARBA00023180"/>
    </source>
</evidence>
<feature type="binding site" evidence="18">
    <location>
        <position position="77"/>
    </location>
    <ligand>
        <name>Ca(2+)</name>
        <dbReference type="ChEBI" id="CHEBI:29108"/>
        <label>1</label>
    </ligand>
</feature>
<feature type="compositionally biased region" description="Low complexity" evidence="22">
    <location>
        <begin position="246"/>
        <end position="265"/>
    </location>
</feature>
<comment type="caution">
    <text evidence="24">The sequence shown here is derived from an EMBL/GenBank/DDBJ whole genome shotgun (WGS) entry which is preliminary data.</text>
</comment>
<feature type="region of interest" description="Disordered" evidence="22">
    <location>
        <begin position="240"/>
        <end position="275"/>
    </location>
</feature>
<evidence type="ECO:0000256" key="20">
    <source>
        <dbReference type="PIRSR" id="PIRSR600823-5"/>
    </source>
</evidence>
<keyword evidence="7 21" id="KW-0349">Heme</keyword>
<dbReference type="GO" id="GO:0005576">
    <property type="term" value="C:extracellular region"/>
    <property type="evidence" value="ECO:0007669"/>
    <property type="project" value="UniProtKB-SubCell"/>
</dbReference>
<dbReference type="InterPro" id="IPR000823">
    <property type="entry name" value="Peroxidase_pln"/>
</dbReference>
<dbReference type="CDD" id="cd00693">
    <property type="entry name" value="secretory_peroxidase"/>
    <property type="match status" value="1"/>
</dbReference>
<keyword evidence="11 21" id="KW-0560">Oxidoreductase</keyword>
<dbReference type="InterPro" id="IPR019794">
    <property type="entry name" value="Peroxidases_AS"/>
</dbReference>
<evidence type="ECO:0000256" key="7">
    <source>
        <dbReference type="ARBA" id="ARBA00022617"/>
    </source>
</evidence>
<keyword evidence="9" id="KW-0732">Signal</keyword>
<feature type="disulfide bond" evidence="20">
    <location>
        <begin position="75"/>
        <end position="80"/>
    </location>
</feature>
<evidence type="ECO:0000256" key="11">
    <source>
        <dbReference type="ARBA" id="ARBA00023002"/>
    </source>
</evidence>
<dbReference type="GO" id="GO:0046872">
    <property type="term" value="F:metal ion binding"/>
    <property type="evidence" value="ECO:0007669"/>
    <property type="project" value="UniProtKB-UniRule"/>
</dbReference>
<keyword evidence="10 18" id="KW-0106">Calcium</keyword>
<feature type="binding site" evidence="18">
    <location>
        <position position="81"/>
    </location>
    <ligand>
        <name>Ca(2+)</name>
        <dbReference type="ChEBI" id="CHEBI:29108"/>
        <label>1</label>
    </ligand>
</feature>
<evidence type="ECO:0000256" key="16">
    <source>
        <dbReference type="PIRSR" id="PIRSR600823-1"/>
    </source>
</evidence>
<feature type="binding site" evidence="18">
    <location>
        <position position="79"/>
    </location>
    <ligand>
        <name>Ca(2+)</name>
        <dbReference type="ChEBI" id="CHEBI:29108"/>
        <label>1</label>
    </ligand>
</feature>
<dbReference type="GO" id="GO:0006979">
    <property type="term" value="P:response to oxidative stress"/>
    <property type="evidence" value="ECO:0007669"/>
    <property type="project" value="UniProtKB-UniRule"/>
</dbReference>
<organism evidence="24 25">
    <name type="scientific">Tagetes erecta</name>
    <name type="common">African marigold</name>
    <dbReference type="NCBI Taxonomy" id="13708"/>
    <lineage>
        <taxon>Eukaryota</taxon>
        <taxon>Viridiplantae</taxon>
        <taxon>Streptophyta</taxon>
        <taxon>Embryophyta</taxon>
        <taxon>Tracheophyta</taxon>
        <taxon>Spermatophyta</taxon>
        <taxon>Magnoliopsida</taxon>
        <taxon>eudicotyledons</taxon>
        <taxon>Gunneridae</taxon>
        <taxon>Pentapetalae</taxon>
        <taxon>asterids</taxon>
        <taxon>campanulids</taxon>
        <taxon>Asterales</taxon>
        <taxon>Asteraceae</taxon>
        <taxon>Asteroideae</taxon>
        <taxon>Heliantheae alliance</taxon>
        <taxon>Tageteae</taxon>
        <taxon>Tagetes</taxon>
    </lineage>
</organism>
<feature type="binding site" evidence="18">
    <location>
        <position position="83"/>
    </location>
    <ligand>
        <name>Ca(2+)</name>
        <dbReference type="ChEBI" id="CHEBI:29108"/>
        <label>1</label>
    </ligand>
</feature>
<dbReference type="PROSITE" id="PS00436">
    <property type="entry name" value="PEROXIDASE_2"/>
    <property type="match status" value="1"/>
</dbReference>
<dbReference type="AlphaFoldDB" id="A0AAD8PC55"/>